<comment type="pathway">
    <text evidence="5">Cofactor biosynthesis; ubiquinone biosynthesis.</text>
</comment>
<dbReference type="HAMAP" id="MF_00472">
    <property type="entry name" value="UbiG"/>
    <property type="match status" value="1"/>
</dbReference>
<feature type="compositionally biased region" description="Basic and acidic residues" evidence="6">
    <location>
        <begin position="154"/>
        <end position="170"/>
    </location>
</feature>
<dbReference type="EC" id="2.1.1.64" evidence="5"/>
<evidence type="ECO:0000256" key="4">
    <source>
        <dbReference type="ARBA" id="ARBA00022691"/>
    </source>
</evidence>
<dbReference type="Gramene" id="Pp3c16_12920V3.1">
    <property type="protein sequence ID" value="Pp3c16_12920V3.1"/>
    <property type="gene ID" value="Pp3c16_12920"/>
</dbReference>
<keyword evidence="4 5" id="KW-0949">S-adenosyl-L-methionine</keyword>
<protein>
    <recommendedName>
        <fullName evidence="5">Ubiquinone biosynthesis O-methyltransferase, mitochondrial</fullName>
    </recommendedName>
    <alternativeName>
        <fullName evidence="5">3-demethylubiquinol 3-O-methyltransferase</fullName>
        <ecNumber evidence="5">2.1.1.64</ecNumber>
    </alternativeName>
    <alternativeName>
        <fullName evidence="5">3-demethylubiquinone 3-O-methyltransferase</fullName>
        <ecNumber evidence="5">2.1.1.-</ecNumber>
    </alternativeName>
    <alternativeName>
        <fullName evidence="5">Polyprenyldihydroxybenzoate methyltransferase</fullName>
        <ecNumber evidence="5">2.1.1.114</ecNumber>
    </alternativeName>
</protein>
<keyword evidence="5" id="KW-0479">Metal-binding</keyword>
<dbReference type="GO" id="GO:0031314">
    <property type="term" value="C:extrinsic component of mitochondrial inner membrane"/>
    <property type="evidence" value="ECO:0007669"/>
    <property type="project" value="UniProtKB-UniRule"/>
</dbReference>
<evidence type="ECO:0000256" key="3">
    <source>
        <dbReference type="ARBA" id="ARBA00022688"/>
    </source>
</evidence>
<dbReference type="Gramene" id="Pp3c16_12920V3.3">
    <property type="protein sequence ID" value="Pp3c16_12920V3.3"/>
    <property type="gene ID" value="Pp3c16_12920"/>
</dbReference>
<keyword evidence="1 5" id="KW-0489">Methyltransferase</keyword>
<dbReference type="GO" id="GO:0006744">
    <property type="term" value="P:ubiquinone biosynthetic process"/>
    <property type="evidence" value="ECO:0000318"/>
    <property type="project" value="GO_Central"/>
</dbReference>
<dbReference type="GeneID" id="112293916"/>
<comment type="catalytic activity">
    <reaction evidence="5">
        <text>a 3-demethylubiquinol + S-adenosyl-L-methionine = a ubiquinol + S-adenosyl-L-homocysteine + H(+)</text>
        <dbReference type="Rhea" id="RHEA:44380"/>
        <dbReference type="Rhea" id="RHEA-COMP:9566"/>
        <dbReference type="Rhea" id="RHEA-COMP:10914"/>
        <dbReference type="ChEBI" id="CHEBI:15378"/>
        <dbReference type="ChEBI" id="CHEBI:17976"/>
        <dbReference type="ChEBI" id="CHEBI:57856"/>
        <dbReference type="ChEBI" id="CHEBI:59789"/>
        <dbReference type="ChEBI" id="CHEBI:84422"/>
        <dbReference type="EC" id="2.1.1.64"/>
    </reaction>
</comment>
<dbReference type="GO" id="GO:0010420">
    <property type="term" value="F:polyprenyldihydroxybenzoate methyltransferase activity"/>
    <property type="evidence" value="ECO:0000318"/>
    <property type="project" value="GO_Central"/>
</dbReference>
<comment type="similarity">
    <text evidence="5">Belongs to the class I-like SAM-binding methyltransferase superfamily. UbiG/COQ3 family.</text>
</comment>
<dbReference type="InterPro" id="IPR029063">
    <property type="entry name" value="SAM-dependent_MTases_sf"/>
</dbReference>
<keyword evidence="5" id="KW-0999">Mitochondrion inner membrane</keyword>
<comment type="subcellular location">
    <subcellularLocation>
        <location evidence="5">Mitochondrion inner membrane</location>
        <topology evidence="5">Peripheral membrane protein</topology>
        <orientation evidence="5">Matrix side</orientation>
    </subcellularLocation>
</comment>
<dbReference type="Gene3D" id="3.40.50.150">
    <property type="entry name" value="Vaccinia Virus protein VP39"/>
    <property type="match status" value="1"/>
</dbReference>
<reference evidence="7 9" key="2">
    <citation type="journal article" date="2018" name="Plant J.">
        <title>The Physcomitrella patens chromosome-scale assembly reveals moss genome structure and evolution.</title>
        <authorList>
            <person name="Lang D."/>
            <person name="Ullrich K.K."/>
            <person name="Murat F."/>
            <person name="Fuchs J."/>
            <person name="Jenkins J."/>
            <person name="Haas F.B."/>
            <person name="Piednoel M."/>
            <person name="Gundlach H."/>
            <person name="Van Bel M."/>
            <person name="Meyberg R."/>
            <person name="Vives C."/>
            <person name="Morata J."/>
            <person name="Symeonidi A."/>
            <person name="Hiss M."/>
            <person name="Muchero W."/>
            <person name="Kamisugi Y."/>
            <person name="Saleh O."/>
            <person name="Blanc G."/>
            <person name="Decker E.L."/>
            <person name="van Gessel N."/>
            <person name="Grimwood J."/>
            <person name="Hayes R.D."/>
            <person name="Graham S.W."/>
            <person name="Gunter L.E."/>
            <person name="McDaniel S.F."/>
            <person name="Hoernstein S.N.W."/>
            <person name="Larsson A."/>
            <person name="Li F.W."/>
            <person name="Perroud P.F."/>
            <person name="Phillips J."/>
            <person name="Ranjan P."/>
            <person name="Rokshar D.S."/>
            <person name="Rothfels C.J."/>
            <person name="Schneider L."/>
            <person name="Shu S."/>
            <person name="Stevenson D.W."/>
            <person name="Thummler F."/>
            <person name="Tillich M."/>
            <person name="Villarreal Aguilar J.C."/>
            <person name="Widiez T."/>
            <person name="Wong G.K."/>
            <person name="Wymore A."/>
            <person name="Zhang Y."/>
            <person name="Zimmer A.D."/>
            <person name="Quatrano R.S."/>
            <person name="Mayer K.F.X."/>
            <person name="Goodstein D."/>
            <person name="Casacuberta J.M."/>
            <person name="Vandepoele K."/>
            <person name="Reski R."/>
            <person name="Cuming A.C."/>
            <person name="Tuskan G.A."/>
            <person name="Maumus F."/>
            <person name="Salse J."/>
            <person name="Schmutz J."/>
            <person name="Rensing S.A."/>
        </authorList>
    </citation>
    <scope>NUCLEOTIDE SEQUENCE [LARGE SCALE GENOMIC DNA]</scope>
    <source>
        <strain evidence="8 9">cv. Gransden 2004</strain>
    </source>
</reference>
<name>A0A2K1J8C2_PHYPA</name>
<comment type="subunit">
    <text evidence="5">Component of a multi-subunit COQ enzyme complex.</text>
</comment>
<dbReference type="PaxDb" id="3218-PP1S15_227V6.1"/>
<feature type="binding site" evidence="5">
    <location>
        <position position="300"/>
    </location>
    <ligand>
        <name>Mg(2+)</name>
        <dbReference type="ChEBI" id="CHEBI:18420"/>
    </ligand>
</feature>
<reference evidence="7 9" key="1">
    <citation type="journal article" date="2008" name="Science">
        <title>The Physcomitrella genome reveals evolutionary insights into the conquest of land by plants.</title>
        <authorList>
            <person name="Rensing S."/>
            <person name="Lang D."/>
            <person name="Zimmer A."/>
            <person name="Terry A."/>
            <person name="Salamov A."/>
            <person name="Shapiro H."/>
            <person name="Nishiyama T."/>
            <person name="Perroud P.-F."/>
            <person name="Lindquist E."/>
            <person name="Kamisugi Y."/>
            <person name="Tanahashi T."/>
            <person name="Sakakibara K."/>
            <person name="Fujita T."/>
            <person name="Oishi K."/>
            <person name="Shin-I T."/>
            <person name="Kuroki Y."/>
            <person name="Toyoda A."/>
            <person name="Suzuki Y."/>
            <person name="Hashimoto A."/>
            <person name="Yamaguchi K."/>
            <person name="Sugano A."/>
            <person name="Kohara Y."/>
            <person name="Fujiyama A."/>
            <person name="Anterola A."/>
            <person name="Aoki S."/>
            <person name="Ashton N."/>
            <person name="Barbazuk W.B."/>
            <person name="Barker E."/>
            <person name="Bennetzen J."/>
            <person name="Bezanilla M."/>
            <person name="Blankenship R."/>
            <person name="Cho S.H."/>
            <person name="Dutcher S."/>
            <person name="Estelle M."/>
            <person name="Fawcett J.A."/>
            <person name="Gundlach H."/>
            <person name="Hanada K."/>
            <person name="Heyl A."/>
            <person name="Hicks K.A."/>
            <person name="Hugh J."/>
            <person name="Lohr M."/>
            <person name="Mayer K."/>
            <person name="Melkozernov A."/>
            <person name="Murata T."/>
            <person name="Nelson D."/>
            <person name="Pils B."/>
            <person name="Prigge M."/>
            <person name="Reiss B."/>
            <person name="Renner T."/>
            <person name="Rombauts S."/>
            <person name="Rushton P."/>
            <person name="Sanderfoot A."/>
            <person name="Schween G."/>
            <person name="Shiu S.-H."/>
            <person name="Stueber K."/>
            <person name="Theodoulou F.L."/>
            <person name="Tu H."/>
            <person name="Van de Peer Y."/>
            <person name="Verrier P.J."/>
            <person name="Waters E."/>
            <person name="Wood A."/>
            <person name="Yang L."/>
            <person name="Cove D."/>
            <person name="Cuming A."/>
            <person name="Hasebe M."/>
            <person name="Lucas S."/>
            <person name="Mishler D.B."/>
            <person name="Reski R."/>
            <person name="Grigoriev I."/>
            <person name="Quatrano R.S."/>
            <person name="Boore J.L."/>
        </authorList>
    </citation>
    <scope>NUCLEOTIDE SEQUENCE [LARGE SCALE GENOMIC DNA]</scope>
    <source>
        <strain evidence="8 9">cv. Gransden 2004</strain>
    </source>
</reference>
<feature type="binding site" evidence="5">
    <location>
        <position position="297"/>
    </location>
    <ligand>
        <name>Mg(2+)</name>
        <dbReference type="ChEBI" id="CHEBI:18420"/>
    </ligand>
</feature>
<dbReference type="NCBIfam" id="TIGR01983">
    <property type="entry name" value="UbiG"/>
    <property type="match status" value="1"/>
</dbReference>
<feature type="binding site" evidence="5">
    <location>
        <position position="230"/>
    </location>
    <ligand>
        <name>S-adenosyl-L-methionine</name>
        <dbReference type="ChEBI" id="CHEBI:59789"/>
    </ligand>
</feature>
<dbReference type="KEGG" id="ppp:112293916"/>
<keyword evidence="5" id="KW-0460">Magnesium</keyword>
<dbReference type="CDD" id="cd02440">
    <property type="entry name" value="AdoMet_MTases"/>
    <property type="match status" value="1"/>
</dbReference>
<feature type="compositionally biased region" description="Low complexity" evidence="6">
    <location>
        <begin position="139"/>
        <end position="149"/>
    </location>
</feature>
<dbReference type="AlphaFoldDB" id="A0A2K1J8C2"/>
<dbReference type="EC" id="2.1.1.-" evidence="5"/>
<feature type="binding site" evidence="5">
    <location>
        <position position="199"/>
    </location>
    <ligand>
        <name>S-adenosyl-L-methionine</name>
        <dbReference type="ChEBI" id="CHEBI:59789"/>
    </ligand>
</feature>
<keyword evidence="9" id="KW-1185">Reference proteome</keyword>
<dbReference type="Proteomes" id="UP000006727">
    <property type="component" value="Chromosome 16"/>
</dbReference>
<feature type="binding site" evidence="5">
    <location>
        <position position="296"/>
    </location>
    <ligand>
        <name>S-adenosyl-L-methionine</name>
        <dbReference type="ChEBI" id="CHEBI:59789"/>
    </ligand>
</feature>
<keyword evidence="2 5" id="KW-0808">Transferase</keyword>
<evidence type="ECO:0000256" key="1">
    <source>
        <dbReference type="ARBA" id="ARBA00022603"/>
    </source>
</evidence>
<dbReference type="OrthoDB" id="3265906at2759"/>
<evidence type="ECO:0000313" key="8">
    <source>
        <dbReference type="EnsemblPlants" id="Pp3c16_12920V3.1"/>
    </source>
</evidence>
<keyword evidence="3 5" id="KW-0831">Ubiquinone biosynthesis</keyword>
<sequence length="410" mass="44534">MSRMGSRSVYRAVSCFARQIGKQKGTADDGFAVSRRTMMMPRWFVAPRNSANSMVSNGVESQQPTMVASGVYQTHSSVTRILPLQVGGTPNVVKIREEYPSQSASAELTKERGLEGESESWSRLSDQGRLATRVDAPENEPGSSPSSNSVTGERQAHSTHEARKNSVDTRETAKFAAIASTWWDPKGPYKPLHIMNPTRVSYVRSQICKHFGKDANTPRPLEGLKILDVGCGGGLVCEPLARMGGEVTGVDAVDKNIGVASVHAARDPATASIKYVCTTAEHLVQEQQKFDVVLALEVIEHVADPEDFCKSLAALAKKDGLVFISTLNRSIPSFGLAIIGAEYILGWLPKGTHEWSKFVTPEELSTIMNRASITVKDTSGMVYNPLTERWSISASNTSVNYIACGVSRNV</sequence>
<dbReference type="Gramene" id="Pp3c16_12920V3.2">
    <property type="protein sequence ID" value="Pp3c16_12920V3.2"/>
    <property type="gene ID" value="Pp3c16_12920"/>
</dbReference>
<reference evidence="8" key="3">
    <citation type="submission" date="2020-12" db="UniProtKB">
        <authorList>
            <consortium name="EnsemblPlants"/>
        </authorList>
    </citation>
    <scope>IDENTIFICATION</scope>
</reference>
<dbReference type="RefSeq" id="XP_024399661.1">
    <property type="nucleotide sequence ID" value="XM_024543893.2"/>
</dbReference>
<evidence type="ECO:0000256" key="6">
    <source>
        <dbReference type="SAM" id="MobiDB-lite"/>
    </source>
</evidence>
<dbReference type="UniPathway" id="UPA00232"/>
<dbReference type="EnsemblPlants" id="Pp3c16_12920V3.2">
    <property type="protein sequence ID" value="Pp3c16_12920V3.2"/>
    <property type="gene ID" value="Pp3c16_12920"/>
</dbReference>
<dbReference type="InterPro" id="IPR010233">
    <property type="entry name" value="UbiG_MeTrfase"/>
</dbReference>
<gene>
    <name evidence="8" type="primary">LOC112293916</name>
    <name evidence="5" type="synonym">COQ3</name>
    <name evidence="7" type="ORF">PHYPA_020899</name>
</gene>
<dbReference type="GO" id="GO:0046872">
    <property type="term" value="F:metal ion binding"/>
    <property type="evidence" value="ECO:0007669"/>
    <property type="project" value="UniProtKB-KW"/>
</dbReference>
<dbReference type="Gramene" id="Pp3c16_12920V3.5">
    <property type="protein sequence ID" value="Pp3c16_12920V3.5"/>
    <property type="gene ID" value="Pp3c16_12920"/>
</dbReference>
<comment type="catalytic activity">
    <reaction evidence="5">
        <text>a 3,4-dihydroxy-5-(all-trans-polyprenyl)benzoate + S-adenosyl-L-methionine = a 4-hydroxy-3-methoxy-5-(all-trans-polyprenyl)benzoate + S-adenosyl-L-homocysteine + H(+)</text>
        <dbReference type="Rhea" id="RHEA:44452"/>
        <dbReference type="Rhea" id="RHEA-COMP:10930"/>
        <dbReference type="Rhea" id="RHEA-COMP:10931"/>
        <dbReference type="ChEBI" id="CHEBI:15378"/>
        <dbReference type="ChEBI" id="CHEBI:57856"/>
        <dbReference type="ChEBI" id="CHEBI:59789"/>
        <dbReference type="ChEBI" id="CHEBI:64694"/>
        <dbReference type="ChEBI" id="CHEBI:84443"/>
        <dbReference type="EC" id="2.1.1.114"/>
    </reaction>
</comment>
<proteinExistence type="inferred from homology"/>
<comment type="cofactor">
    <cofactor evidence="5">
        <name>Mg(2+)</name>
        <dbReference type="ChEBI" id="CHEBI:18420"/>
    </cofactor>
</comment>
<dbReference type="EnsemblPlants" id="Pp3c16_12920V3.4">
    <property type="protein sequence ID" value="Pp3c16_12920V3.4"/>
    <property type="gene ID" value="Pp3c16_12920"/>
</dbReference>
<dbReference type="GO" id="GO:0032259">
    <property type="term" value="P:methylation"/>
    <property type="evidence" value="ECO:0007669"/>
    <property type="project" value="UniProtKB-KW"/>
</dbReference>
<dbReference type="GO" id="GO:0061542">
    <property type="term" value="F:3-demethylubiquinol 3-O-methyltransferase activity"/>
    <property type="evidence" value="ECO:0007669"/>
    <property type="project" value="UniProtKB-UniRule"/>
</dbReference>
<feature type="binding site" evidence="5">
    <location>
        <position position="301"/>
    </location>
    <ligand>
        <name>Mg(2+)</name>
        <dbReference type="ChEBI" id="CHEBI:18420"/>
    </ligand>
</feature>
<evidence type="ECO:0000313" key="7">
    <source>
        <dbReference type="EMBL" id="PNR37790.1"/>
    </source>
</evidence>
<comment type="function">
    <text evidence="5">O-methyltransferase required for two non-consecutive steps during ubiquinone biosynthesis. Catalyzes the 2 O-methylation of 3,4-dihydroxy-5-(all-trans-polyprenyl)benzoic acid into 4-hydroxy-3-methoxy-5-(all-trans-polyprenyl)benzoic acid. Also catalyzes the last step of ubiquinone biosynthesis by mediating methylation of 3-demethylubiquinone into ubiquinone. Also able to mediate the methylation of 3-demethylubiquinol into ubiquinol.</text>
</comment>
<keyword evidence="5" id="KW-0472">Membrane</keyword>
<dbReference type="EnsemblPlants" id="Pp3c16_12920V3.5">
    <property type="protein sequence ID" value="Pp3c16_12920V3.5"/>
    <property type="gene ID" value="Pp3c16_12920"/>
</dbReference>
<dbReference type="STRING" id="3218.A0A2K1J8C2"/>
<feature type="binding site" evidence="5">
    <location>
        <position position="251"/>
    </location>
    <ligand>
        <name>S-adenosyl-L-methionine</name>
        <dbReference type="ChEBI" id="CHEBI:59789"/>
    </ligand>
</feature>
<dbReference type="EC" id="2.1.1.114" evidence="5"/>
<dbReference type="EnsemblPlants" id="Pp3c16_12920V3.1">
    <property type="protein sequence ID" value="Pp3c16_12920V3.1"/>
    <property type="gene ID" value="Pp3c16_12920"/>
</dbReference>
<dbReference type="EMBL" id="ABEU02000016">
    <property type="protein sequence ID" value="PNR37790.1"/>
    <property type="molecule type" value="Genomic_DNA"/>
</dbReference>
<accession>A0A2K1J8C2</accession>
<organism evidence="7">
    <name type="scientific">Physcomitrium patens</name>
    <name type="common">Spreading-leaved earth moss</name>
    <name type="synonym">Physcomitrella patens</name>
    <dbReference type="NCBI Taxonomy" id="3218"/>
    <lineage>
        <taxon>Eukaryota</taxon>
        <taxon>Viridiplantae</taxon>
        <taxon>Streptophyta</taxon>
        <taxon>Embryophyta</taxon>
        <taxon>Bryophyta</taxon>
        <taxon>Bryophytina</taxon>
        <taxon>Bryopsida</taxon>
        <taxon>Funariidae</taxon>
        <taxon>Funariales</taxon>
        <taxon>Funariaceae</taxon>
        <taxon>Physcomitrium</taxon>
    </lineage>
</organism>
<dbReference type="Gramene" id="Pp3c16_12920V3.4">
    <property type="protein sequence ID" value="Pp3c16_12920V3.4"/>
    <property type="gene ID" value="Pp3c16_12920"/>
</dbReference>
<keyword evidence="5" id="KW-0496">Mitochondrion</keyword>
<dbReference type="SUPFAM" id="SSF53335">
    <property type="entry name" value="S-adenosyl-L-methionine-dependent methyltransferases"/>
    <property type="match status" value="1"/>
</dbReference>
<comment type="catalytic activity">
    <reaction evidence="5">
        <text>a 3-demethylubiquinone + S-adenosyl-L-methionine = a ubiquinone + S-adenosyl-L-homocysteine</text>
        <dbReference type="Rhea" id="RHEA:81215"/>
        <dbReference type="Rhea" id="RHEA-COMP:9565"/>
        <dbReference type="Rhea" id="RHEA-COMP:19654"/>
        <dbReference type="ChEBI" id="CHEBI:16389"/>
        <dbReference type="ChEBI" id="CHEBI:57856"/>
        <dbReference type="ChEBI" id="CHEBI:59789"/>
        <dbReference type="ChEBI" id="CHEBI:231825"/>
    </reaction>
</comment>
<feature type="region of interest" description="Disordered" evidence="6">
    <location>
        <begin position="97"/>
        <end position="170"/>
    </location>
</feature>
<evidence type="ECO:0000256" key="2">
    <source>
        <dbReference type="ARBA" id="ARBA00022679"/>
    </source>
</evidence>
<dbReference type="PANTHER" id="PTHR43464:SF19">
    <property type="entry name" value="UBIQUINONE BIOSYNTHESIS O-METHYLTRANSFERASE, MITOCHONDRIAL"/>
    <property type="match status" value="1"/>
</dbReference>
<dbReference type="PANTHER" id="PTHR43464">
    <property type="entry name" value="METHYLTRANSFERASE"/>
    <property type="match status" value="1"/>
</dbReference>
<dbReference type="GO" id="GO:0005739">
    <property type="term" value="C:mitochondrion"/>
    <property type="evidence" value="ECO:0000318"/>
    <property type="project" value="GO_Central"/>
</dbReference>
<dbReference type="EnsemblPlants" id="Pp3c16_12920V3.3">
    <property type="protein sequence ID" value="Pp3c16_12920V3.3"/>
    <property type="gene ID" value="Pp3c16_12920"/>
</dbReference>
<dbReference type="Pfam" id="PF13489">
    <property type="entry name" value="Methyltransf_23"/>
    <property type="match status" value="1"/>
</dbReference>
<evidence type="ECO:0000313" key="9">
    <source>
        <dbReference type="Proteomes" id="UP000006727"/>
    </source>
</evidence>
<evidence type="ECO:0000256" key="5">
    <source>
        <dbReference type="HAMAP-Rule" id="MF_03190"/>
    </source>
</evidence>